<gene>
    <name evidence="5" type="ORF">AB6A68_10455</name>
</gene>
<dbReference type="SUPFAM" id="SSF52402">
    <property type="entry name" value="Adenine nucleotide alpha hydrolases-like"/>
    <property type="match status" value="2"/>
</dbReference>
<dbReference type="Gene3D" id="3.40.50.620">
    <property type="entry name" value="HUPs"/>
    <property type="match status" value="2"/>
</dbReference>
<name>A0ABV3Y3W5_9ACTN</name>
<dbReference type="InterPro" id="IPR012255">
    <property type="entry name" value="ETF_b"/>
</dbReference>
<dbReference type="InterPro" id="IPR029035">
    <property type="entry name" value="DHS-like_NAD/FAD-binding_dom"/>
</dbReference>
<evidence type="ECO:0000313" key="5">
    <source>
        <dbReference type="EMBL" id="MEX6430248.1"/>
    </source>
</evidence>
<dbReference type="CDD" id="cd01714">
    <property type="entry name" value="ETF_beta"/>
    <property type="match status" value="1"/>
</dbReference>
<comment type="function">
    <text evidence="2">The electron transfer flavoprotein serves as a specific electron acceptor for other dehydrogenases. It transfers the electrons to the main respiratory chain via ETF-ubiquinone oxidoreductase (ETF dehydrogenase).</text>
</comment>
<keyword evidence="6" id="KW-1185">Reference proteome</keyword>
<reference evidence="5 6" key="1">
    <citation type="submission" date="2024-07" db="EMBL/GenBank/DDBJ databases">
        <title>Draft Genome Sequence of Ferrimicrobium acidiphilum Strain YE2023, Isolated from a Pulp of Bioleach Reactor.</title>
        <authorList>
            <person name="Elkina Y.A."/>
            <person name="Bulaeva A.G."/>
            <person name="Beletsky A.V."/>
            <person name="Mardanov A.V."/>
        </authorList>
    </citation>
    <scope>NUCLEOTIDE SEQUENCE [LARGE SCALE GENOMIC DNA]</scope>
    <source>
        <strain evidence="5 6">YE2023</strain>
    </source>
</reference>
<feature type="domain" description="Electron transfer flavoprotein alpha/beta-subunit N-terminal" evidence="4">
    <location>
        <begin position="278"/>
        <end position="456"/>
    </location>
</feature>
<proteinExistence type="predicted"/>
<dbReference type="RefSeq" id="WP_369084708.1">
    <property type="nucleotide sequence ID" value="NZ_JBFSHR010000042.1"/>
</dbReference>
<dbReference type="InterPro" id="IPR033948">
    <property type="entry name" value="ETF_beta_N"/>
</dbReference>
<dbReference type="EMBL" id="JBFSHR010000042">
    <property type="protein sequence ID" value="MEX6430248.1"/>
    <property type="molecule type" value="Genomic_DNA"/>
</dbReference>
<dbReference type="Pfam" id="PF01012">
    <property type="entry name" value="ETF"/>
    <property type="match status" value="2"/>
</dbReference>
<dbReference type="SMART" id="SM00893">
    <property type="entry name" value="ETF"/>
    <property type="match status" value="2"/>
</dbReference>
<dbReference type="InterPro" id="IPR014730">
    <property type="entry name" value="ETF_a/b_N"/>
</dbReference>
<dbReference type="PANTHER" id="PTHR21294">
    <property type="entry name" value="ELECTRON TRANSFER FLAVOPROTEIN BETA-SUBUNIT"/>
    <property type="match status" value="1"/>
</dbReference>
<evidence type="ECO:0000313" key="6">
    <source>
        <dbReference type="Proteomes" id="UP001560267"/>
    </source>
</evidence>
<dbReference type="SUPFAM" id="SSF52467">
    <property type="entry name" value="DHS-like NAD/FAD-binding domain"/>
    <property type="match status" value="1"/>
</dbReference>
<evidence type="ECO:0000259" key="4">
    <source>
        <dbReference type="SMART" id="SM00893"/>
    </source>
</evidence>
<dbReference type="InterPro" id="IPR014731">
    <property type="entry name" value="ETF_asu_C"/>
</dbReference>
<dbReference type="PANTHER" id="PTHR21294:SF17">
    <property type="entry name" value="PROTEIN FIXA"/>
    <property type="match status" value="1"/>
</dbReference>
<sequence>MKANDLRILVPIKQVPRTEEITLDATGRLVRTGVDLGINAFCRRSIAKAVHLANEFGGSVTAVSMGPQTATSALREALAAGVDEGFLLSDPALAGSDTLVTARVLARFAVEHGPFTMILVGRFSIDAGTGQVGPQLAELLGLPFIGAATSLELDGDYVSSRCELDSSVREVVVELPAVIAVAERLCAPAKPSLAEVHAVDTEKIKILDTDRLRVDFPVGAAGSPTSVSGITRIAQLRRGLSWSGSIEEQVAKLAVFLADRDPIPAEQRSIASGSLSSVAILCDHEQPDLTADLIALTRELVASEGLSITAVGFPDSYRGLAIGDSIVELRGSRHEADVAAALRPWISESRPELLVAPATSFGREVAARLAASLGVGLIGDATELEIRDDARVIAYKPVGSELSMAAVLTRSEIQLVTMKLSRSLHTGALPPTTPTTIQPQILQVPRRVNIHTVHNEITEDLRALDEAEIVIGVGLGVDPADYPLVFEQAARVRAAVACTRKVADRGWMPRSRQIGVTGRSIAPLLYIAVGVRGSFNHLVGVNRARTILGINNDPESPLAAAADAAITADWRVALPRVVDAVLASVAE</sequence>
<evidence type="ECO:0000256" key="3">
    <source>
        <dbReference type="ARBA" id="ARBA00042002"/>
    </source>
</evidence>
<evidence type="ECO:0000256" key="2">
    <source>
        <dbReference type="ARBA" id="ARBA00025649"/>
    </source>
</evidence>
<dbReference type="Gene3D" id="3.40.50.1220">
    <property type="entry name" value="TPP-binding domain"/>
    <property type="match status" value="1"/>
</dbReference>
<accession>A0ABV3Y3W5</accession>
<feature type="domain" description="Electron transfer flavoprotein alpha/beta-subunit N-terminal" evidence="4">
    <location>
        <begin position="26"/>
        <end position="216"/>
    </location>
</feature>
<comment type="caution">
    <text evidence="5">The sequence shown here is derived from an EMBL/GenBank/DDBJ whole genome shotgun (WGS) entry which is preliminary data.</text>
</comment>
<dbReference type="Pfam" id="PF00766">
    <property type="entry name" value="ETF_alpha"/>
    <property type="match status" value="1"/>
</dbReference>
<evidence type="ECO:0000256" key="1">
    <source>
        <dbReference type="ARBA" id="ARBA00011355"/>
    </source>
</evidence>
<dbReference type="Proteomes" id="UP001560267">
    <property type="component" value="Unassembled WGS sequence"/>
</dbReference>
<organism evidence="5 6">
    <name type="scientific">Ferrimicrobium acidiphilum</name>
    <dbReference type="NCBI Taxonomy" id="121039"/>
    <lineage>
        <taxon>Bacteria</taxon>
        <taxon>Bacillati</taxon>
        <taxon>Actinomycetota</taxon>
        <taxon>Acidimicrobiia</taxon>
        <taxon>Acidimicrobiales</taxon>
        <taxon>Acidimicrobiaceae</taxon>
        <taxon>Ferrimicrobium</taxon>
    </lineage>
</organism>
<protein>
    <recommendedName>
        <fullName evidence="3">Electron transfer flavoprotein small subunit</fullName>
    </recommendedName>
</protein>
<comment type="subunit">
    <text evidence="1">Heterodimer of an alpha and a beta subunit.</text>
</comment>
<dbReference type="InterPro" id="IPR014729">
    <property type="entry name" value="Rossmann-like_a/b/a_fold"/>
</dbReference>